<dbReference type="PANTHER" id="PTHR31403:SF51">
    <property type="entry name" value="PHOSPHOLIPASE A1-IGAMMA2, CHLOROPLASTIC"/>
    <property type="match status" value="1"/>
</dbReference>
<keyword evidence="11" id="KW-1185">Reference proteome</keyword>
<comment type="similarity">
    <text evidence="2">Belongs to the AB hydrolase superfamily. Lipase family.</text>
</comment>
<dbReference type="GO" id="GO:0008970">
    <property type="term" value="F:phospholipase A1 activity"/>
    <property type="evidence" value="ECO:0007669"/>
    <property type="project" value="UniProtKB-ARBA"/>
</dbReference>
<evidence type="ECO:0000256" key="3">
    <source>
        <dbReference type="ARBA" id="ARBA00022528"/>
    </source>
</evidence>
<dbReference type="Proteomes" id="UP001157006">
    <property type="component" value="Chromosome 5"/>
</dbReference>
<dbReference type="Gene3D" id="3.40.50.1820">
    <property type="entry name" value="alpha/beta hydrolase"/>
    <property type="match status" value="1"/>
</dbReference>
<comment type="subcellular location">
    <subcellularLocation>
        <location evidence="1">Plastid</location>
        <location evidence="1">Chloroplast</location>
    </subcellularLocation>
</comment>
<evidence type="ECO:0000256" key="7">
    <source>
        <dbReference type="ARBA" id="ARBA00022963"/>
    </source>
</evidence>
<organism evidence="10 11">
    <name type="scientific">Vicia faba</name>
    <name type="common">Broad bean</name>
    <name type="synonym">Faba vulgaris</name>
    <dbReference type="NCBI Taxonomy" id="3906"/>
    <lineage>
        <taxon>Eukaryota</taxon>
        <taxon>Viridiplantae</taxon>
        <taxon>Streptophyta</taxon>
        <taxon>Embryophyta</taxon>
        <taxon>Tracheophyta</taxon>
        <taxon>Spermatophyta</taxon>
        <taxon>Magnoliopsida</taxon>
        <taxon>eudicotyledons</taxon>
        <taxon>Gunneridae</taxon>
        <taxon>Pentapetalae</taxon>
        <taxon>rosids</taxon>
        <taxon>fabids</taxon>
        <taxon>Fabales</taxon>
        <taxon>Fabaceae</taxon>
        <taxon>Papilionoideae</taxon>
        <taxon>50 kb inversion clade</taxon>
        <taxon>NPAAA clade</taxon>
        <taxon>Hologalegina</taxon>
        <taxon>IRL clade</taxon>
        <taxon>Fabeae</taxon>
        <taxon>Vicia</taxon>
    </lineage>
</organism>
<keyword evidence="5" id="KW-0378">Hydrolase</keyword>
<dbReference type="GO" id="GO:0009507">
    <property type="term" value="C:chloroplast"/>
    <property type="evidence" value="ECO:0007669"/>
    <property type="project" value="UniProtKB-SubCell"/>
</dbReference>
<keyword evidence="8" id="KW-0443">Lipid metabolism</keyword>
<feature type="domain" description="Fungal lipase-type" evidence="9">
    <location>
        <begin position="15"/>
        <end position="116"/>
    </location>
</feature>
<evidence type="ECO:0000256" key="1">
    <source>
        <dbReference type="ARBA" id="ARBA00004229"/>
    </source>
</evidence>
<dbReference type="CDD" id="cd00519">
    <property type="entry name" value="Lipase_3"/>
    <property type="match status" value="1"/>
</dbReference>
<reference evidence="10 11" key="1">
    <citation type="submission" date="2023-01" db="EMBL/GenBank/DDBJ databases">
        <authorList>
            <person name="Kreplak J."/>
        </authorList>
    </citation>
    <scope>NUCLEOTIDE SEQUENCE [LARGE SCALE GENOMIC DNA]</scope>
</reference>
<dbReference type="InterPro" id="IPR029058">
    <property type="entry name" value="AB_hydrolase_fold"/>
</dbReference>
<evidence type="ECO:0000313" key="10">
    <source>
        <dbReference type="EMBL" id="CAI8614264.1"/>
    </source>
</evidence>
<dbReference type="GO" id="GO:0016042">
    <property type="term" value="P:lipid catabolic process"/>
    <property type="evidence" value="ECO:0007669"/>
    <property type="project" value="UniProtKB-KW"/>
</dbReference>
<dbReference type="AlphaFoldDB" id="A0AAV1AUW0"/>
<evidence type="ECO:0000256" key="6">
    <source>
        <dbReference type="ARBA" id="ARBA00022946"/>
    </source>
</evidence>
<evidence type="ECO:0000256" key="8">
    <source>
        <dbReference type="ARBA" id="ARBA00023098"/>
    </source>
</evidence>
<gene>
    <name evidence="10" type="ORF">VFH_V121600</name>
</gene>
<proteinExistence type="inferred from homology"/>
<keyword evidence="4" id="KW-0934">Plastid</keyword>
<evidence type="ECO:0000313" key="11">
    <source>
        <dbReference type="Proteomes" id="UP001157006"/>
    </source>
</evidence>
<dbReference type="PANTHER" id="PTHR31403">
    <property type="entry name" value="PHOSPHOLIPASE A1-IBETA2, CHLOROPLASTIC"/>
    <property type="match status" value="1"/>
</dbReference>
<keyword evidence="6" id="KW-0809">Transit peptide</keyword>
<name>A0AAV1AUW0_VICFA</name>
<dbReference type="InterPro" id="IPR002921">
    <property type="entry name" value="Fungal_lipase-type"/>
</dbReference>
<evidence type="ECO:0000256" key="2">
    <source>
        <dbReference type="ARBA" id="ARBA00010701"/>
    </source>
</evidence>
<evidence type="ECO:0000256" key="4">
    <source>
        <dbReference type="ARBA" id="ARBA00022640"/>
    </source>
</evidence>
<sequence length="258" mass="29286">MYTDRQRKDGYCKYSAREQVLGELRRLLEKYSNEEVSITVTGHSLGSAIATLSAYDIAETGLNVRKDGRKVHVSVFSFSGPRVGNIKFKWRLERSLGIKVLRVHNKHDLVPKSPGVLMNEKSPMWLLKMAGDIDIPWCYTHVGVDLELDHKVSPFLIREVDPASAHNLEAQLHLLDGYHGKNREYAATTYRDVALVNKGCDFVKDEFSVPPKWRQELNRNMVKTENGKWILAQRPQVAETPNEDIGSYLAQIGITVPN</sequence>
<dbReference type="GO" id="GO:0047714">
    <property type="term" value="F:galactolipase activity"/>
    <property type="evidence" value="ECO:0007669"/>
    <property type="project" value="UniProtKB-ARBA"/>
</dbReference>
<dbReference type="SUPFAM" id="SSF53474">
    <property type="entry name" value="alpha/beta-Hydrolases"/>
    <property type="match status" value="1"/>
</dbReference>
<accession>A0AAV1AUW0</accession>
<keyword evidence="3" id="KW-0150">Chloroplast</keyword>
<keyword evidence="7" id="KW-0442">Lipid degradation</keyword>
<dbReference type="Pfam" id="PF01764">
    <property type="entry name" value="Lipase_3"/>
    <property type="match status" value="1"/>
</dbReference>
<evidence type="ECO:0000256" key="5">
    <source>
        <dbReference type="ARBA" id="ARBA00022801"/>
    </source>
</evidence>
<evidence type="ECO:0000259" key="9">
    <source>
        <dbReference type="Pfam" id="PF01764"/>
    </source>
</evidence>
<dbReference type="EMBL" id="OX451740">
    <property type="protein sequence ID" value="CAI8614264.1"/>
    <property type="molecule type" value="Genomic_DNA"/>
</dbReference>
<protein>
    <recommendedName>
        <fullName evidence="9">Fungal lipase-type domain-containing protein</fullName>
    </recommendedName>
</protein>